<reference evidence="4" key="2">
    <citation type="submission" date="2017-05" db="EMBL/GenBank/DDBJ databases">
        <title>Improved OligoMM genomes.</title>
        <authorList>
            <person name="Garzetti D."/>
        </authorList>
    </citation>
    <scope>NUCLEOTIDE SEQUENCE [LARGE SCALE GENOMIC DNA]</scope>
    <source>
        <strain evidence="4">KB18</strain>
    </source>
</reference>
<reference evidence="3 5" key="3">
    <citation type="submission" date="2020-11" db="EMBL/GenBank/DDBJ databases">
        <title>Closed and high quality bacterial genomes of the OMM12 community.</title>
        <authorList>
            <person name="Marbouty M."/>
            <person name="Lamy-Besnier Q."/>
            <person name="Debarbieux L."/>
            <person name="Koszul R."/>
        </authorList>
    </citation>
    <scope>NUCLEOTIDE SEQUENCE [LARGE SCALE GENOMIC DNA]</scope>
    <source>
        <strain evidence="3 5">KB18</strain>
    </source>
</reference>
<dbReference type="InterPro" id="IPR024760">
    <property type="entry name" value="HTH_dom_conjug_TS-like"/>
</dbReference>
<keyword evidence="4" id="KW-1185">Reference proteome</keyword>
<sequence>MTASEFRCLLEGAVSRDMDSLEELISLYCPLIDKMSRINGQIDEDLRQHLLLHIALNISRFKK</sequence>
<dbReference type="AlphaFoldDB" id="A0A1Z2XP57"/>
<dbReference type="EMBL" id="CP021422">
    <property type="protein sequence ID" value="ASB40224.1"/>
    <property type="molecule type" value="Genomic_DNA"/>
</dbReference>
<evidence type="ECO:0000313" key="4">
    <source>
        <dbReference type="Proteomes" id="UP000196710"/>
    </source>
</evidence>
<gene>
    <name evidence="2" type="ORF">ADH66_05855</name>
    <name evidence="3" type="ORF">I5Q82_15940</name>
</gene>
<evidence type="ECO:0000259" key="1">
    <source>
        <dbReference type="Pfam" id="PF12645"/>
    </source>
</evidence>
<feature type="domain" description="Helix-turn-helix conjugative transposon-like" evidence="1">
    <location>
        <begin position="10"/>
        <end position="62"/>
    </location>
</feature>
<evidence type="ECO:0000313" key="5">
    <source>
        <dbReference type="Proteomes" id="UP000596035"/>
    </source>
</evidence>
<dbReference type="Proteomes" id="UP000596035">
    <property type="component" value="Chromosome"/>
</dbReference>
<organism evidence="3 5">
    <name type="scientific">Acutalibacter muris</name>
    <dbReference type="NCBI Taxonomy" id="1796620"/>
    <lineage>
        <taxon>Bacteria</taxon>
        <taxon>Bacillati</taxon>
        <taxon>Bacillota</taxon>
        <taxon>Clostridia</taxon>
        <taxon>Eubacteriales</taxon>
        <taxon>Acutalibacteraceae</taxon>
        <taxon>Acutalibacter</taxon>
    </lineage>
</organism>
<protein>
    <submittedName>
        <fullName evidence="3">Helix-turn-helix domain-containing protein</fullName>
    </submittedName>
</protein>
<dbReference type="EMBL" id="CP065321">
    <property type="protein sequence ID" value="QQR29511.1"/>
    <property type="molecule type" value="Genomic_DNA"/>
</dbReference>
<dbReference type="Proteomes" id="UP000196710">
    <property type="component" value="Chromosome"/>
</dbReference>
<dbReference type="RefSeq" id="WP_066534456.1">
    <property type="nucleotide sequence ID" value="NZ_CP021422.1"/>
</dbReference>
<accession>A0A1Z2XP57</accession>
<dbReference type="Pfam" id="PF12645">
    <property type="entry name" value="HTH_16"/>
    <property type="match status" value="1"/>
</dbReference>
<dbReference type="KEGG" id="amur:ADH66_05855"/>
<proteinExistence type="predicted"/>
<evidence type="ECO:0000313" key="2">
    <source>
        <dbReference type="EMBL" id="ASB40224.1"/>
    </source>
</evidence>
<name>A0A1Z2XP57_9FIRM</name>
<evidence type="ECO:0000313" key="3">
    <source>
        <dbReference type="EMBL" id="QQR29511.1"/>
    </source>
</evidence>
<reference evidence="2" key="1">
    <citation type="journal article" date="2017" name="Genome Announc.">
        <title>High-Quality Whole-Genome Sequences of the Oligo-Mouse-Microbiota Bacterial Community.</title>
        <authorList>
            <person name="Garzetti D."/>
            <person name="Brugiroux S."/>
            <person name="Bunk B."/>
            <person name="Pukall R."/>
            <person name="McCoy K.D."/>
            <person name="Macpherson A.J."/>
            <person name="Stecher B."/>
        </authorList>
    </citation>
    <scope>NUCLEOTIDE SEQUENCE</scope>
    <source>
        <strain evidence="2">KB18</strain>
    </source>
</reference>